<feature type="coiled-coil region" evidence="3">
    <location>
        <begin position="222"/>
        <end position="263"/>
    </location>
</feature>
<feature type="compositionally biased region" description="Acidic residues" evidence="4">
    <location>
        <begin position="97"/>
        <end position="112"/>
    </location>
</feature>
<dbReference type="Gene3D" id="4.10.280.10">
    <property type="entry name" value="Helix-loop-helix DNA-binding domain"/>
    <property type="match status" value="1"/>
</dbReference>
<gene>
    <name evidence="6" type="ORF">AW171_hschr63542</name>
</gene>
<protein>
    <submittedName>
        <fullName evidence="6">HFL273Cp</fullName>
    </submittedName>
</protein>
<name>A0A109UZM2_9SACH</name>
<sequence>MTKRLHGDHNVNGVGGSKRSHIDDTGNIDSELLRAVEVDDVVNKANVRNSTIGDEAVAAAAAAAAAAARFTNLNDDDEDEDVSGHSMGGAGVRGHQEEEEDDDDEDDDEELDDLKKDPNVDLDGEDDDDDENKNPNEKPTTRRGRKPAPSTGTPEWKQQRKDSHKEVERRRRENINTAINKVAELLPVKESSKAAILSRAAEYIQKLKETENTNIEKWTLQKLLSEQQVSQLTSTNEKLEEELSNAFKEIEMLKNKLKSAGIEP</sequence>
<dbReference type="EMBL" id="CP014246">
    <property type="protein sequence ID" value="AMD21583.1"/>
    <property type="molecule type" value="Genomic_DNA"/>
</dbReference>
<feature type="region of interest" description="Disordered" evidence="4">
    <location>
        <begin position="1"/>
        <end position="25"/>
    </location>
</feature>
<dbReference type="RefSeq" id="XP_017988579.1">
    <property type="nucleotide sequence ID" value="XM_018133295.1"/>
</dbReference>
<evidence type="ECO:0000256" key="4">
    <source>
        <dbReference type="SAM" id="MobiDB-lite"/>
    </source>
</evidence>
<reference evidence="6 7" key="1">
    <citation type="submission" date="2016-01" db="EMBL/GenBank/DDBJ databases">
        <title>Genome sequence of the yeast Holleya sinecauda.</title>
        <authorList>
            <person name="Dietrich F.S."/>
        </authorList>
    </citation>
    <scope>NUCLEOTIDE SEQUENCE [LARGE SCALE GENOMIC DNA]</scope>
    <source>
        <strain evidence="6 7">ATCC 58844</strain>
    </source>
</reference>
<feature type="domain" description="BHLH" evidence="5">
    <location>
        <begin position="159"/>
        <end position="207"/>
    </location>
</feature>
<keyword evidence="7" id="KW-1185">Reference proteome</keyword>
<dbReference type="GO" id="GO:0003700">
    <property type="term" value="F:DNA-binding transcription factor activity"/>
    <property type="evidence" value="ECO:0007669"/>
    <property type="project" value="InterPro"/>
</dbReference>
<evidence type="ECO:0000256" key="2">
    <source>
        <dbReference type="ARBA" id="ARBA00023242"/>
    </source>
</evidence>
<dbReference type="Pfam" id="PF00010">
    <property type="entry name" value="HLH"/>
    <property type="match status" value="1"/>
</dbReference>
<dbReference type="GO" id="GO:0003677">
    <property type="term" value="F:DNA binding"/>
    <property type="evidence" value="ECO:0007669"/>
    <property type="project" value="UniProtKB-KW"/>
</dbReference>
<dbReference type="InterPro" id="IPR011598">
    <property type="entry name" value="bHLH_dom"/>
</dbReference>
<evidence type="ECO:0000256" key="3">
    <source>
        <dbReference type="SAM" id="Coils"/>
    </source>
</evidence>
<dbReference type="SUPFAM" id="SSF47459">
    <property type="entry name" value="HLH, helix-loop-helix DNA-binding domain"/>
    <property type="match status" value="1"/>
</dbReference>
<dbReference type="PROSITE" id="PS50888">
    <property type="entry name" value="BHLH"/>
    <property type="match status" value="1"/>
</dbReference>
<dbReference type="GO" id="GO:0005634">
    <property type="term" value="C:nucleus"/>
    <property type="evidence" value="ECO:0007669"/>
    <property type="project" value="TreeGrafter"/>
</dbReference>
<dbReference type="CDD" id="cd11398">
    <property type="entry name" value="bHLHzip_scCBP1"/>
    <property type="match status" value="1"/>
</dbReference>
<dbReference type="InterPro" id="IPR047206">
    <property type="entry name" value="bHLHzip_scCBP1-like"/>
</dbReference>
<dbReference type="PANTHER" id="PTHR47787:SF1">
    <property type="entry name" value="CENTROMERE-BINDING PROTEIN 1"/>
    <property type="match status" value="1"/>
</dbReference>
<keyword evidence="1" id="KW-0238">DNA-binding</keyword>
<keyword evidence="2" id="KW-0539">Nucleus</keyword>
<feature type="compositionally biased region" description="Basic and acidic residues" evidence="4">
    <location>
        <begin position="157"/>
        <end position="173"/>
    </location>
</feature>
<accession>A0A109UZM2</accession>
<dbReference type="AlphaFoldDB" id="A0A109UZM2"/>
<evidence type="ECO:0000313" key="6">
    <source>
        <dbReference type="EMBL" id="AMD21583.1"/>
    </source>
</evidence>
<feature type="compositionally biased region" description="Acidic residues" evidence="4">
    <location>
        <begin position="120"/>
        <end position="131"/>
    </location>
</feature>
<dbReference type="SMART" id="SM00353">
    <property type="entry name" value="HLH"/>
    <property type="match status" value="1"/>
</dbReference>
<evidence type="ECO:0000259" key="5">
    <source>
        <dbReference type="PROSITE" id="PS50888"/>
    </source>
</evidence>
<dbReference type="GeneID" id="28724877"/>
<evidence type="ECO:0000256" key="1">
    <source>
        <dbReference type="ARBA" id="ARBA00023125"/>
    </source>
</evidence>
<feature type="region of interest" description="Disordered" evidence="4">
    <location>
        <begin position="72"/>
        <end position="173"/>
    </location>
</feature>
<evidence type="ECO:0000313" key="7">
    <source>
        <dbReference type="Proteomes" id="UP000243052"/>
    </source>
</evidence>
<organism evidence="6 7">
    <name type="scientific">Eremothecium sinecaudum</name>
    <dbReference type="NCBI Taxonomy" id="45286"/>
    <lineage>
        <taxon>Eukaryota</taxon>
        <taxon>Fungi</taxon>
        <taxon>Dikarya</taxon>
        <taxon>Ascomycota</taxon>
        <taxon>Saccharomycotina</taxon>
        <taxon>Saccharomycetes</taxon>
        <taxon>Saccharomycetales</taxon>
        <taxon>Saccharomycetaceae</taxon>
        <taxon>Eremothecium</taxon>
    </lineage>
</organism>
<keyword evidence="3" id="KW-0175">Coiled coil</keyword>
<dbReference type="OrthoDB" id="71302at2759"/>
<proteinExistence type="predicted"/>
<dbReference type="PANTHER" id="PTHR47787">
    <property type="entry name" value="CENTROMERE-BINDING PROTEIN 1"/>
    <property type="match status" value="1"/>
</dbReference>
<dbReference type="Proteomes" id="UP000243052">
    <property type="component" value="Chromosome vi"/>
</dbReference>
<dbReference type="InterPro" id="IPR036638">
    <property type="entry name" value="HLH_DNA-bd_sf"/>
</dbReference>
<dbReference type="GO" id="GO:0046983">
    <property type="term" value="F:protein dimerization activity"/>
    <property type="evidence" value="ECO:0007669"/>
    <property type="project" value="InterPro"/>
</dbReference>